<comment type="caution">
    <text evidence="3">The sequence shown here is derived from an EMBL/GenBank/DDBJ whole genome shotgun (WGS) entry which is preliminary data.</text>
</comment>
<keyword evidence="2" id="KW-0472">Membrane</keyword>
<sequence>MTTTQEETTTTTEEITTTTTTPETTTTNVMCSCICVLVNTTSSGCAPDDVTCIVKAVKKELTIDKQTLSSTIRKKTSANDDRLSAQTIGMVGVVFSVVFALIVFVPDFVALCRYMWSTQSKPHLH</sequence>
<evidence type="ECO:0000313" key="3">
    <source>
        <dbReference type="EMBL" id="OWF36777.1"/>
    </source>
</evidence>
<protein>
    <submittedName>
        <fullName evidence="3">Uncharacterized protein</fullName>
    </submittedName>
</protein>
<name>A0A210PJW3_MIZYE</name>
<evidence type="ECO:0000256" key="1">
    <source>
        <dbReference type="SAM" id="MobiDB-lite"/>
    </source>
</evidence>
<keyword evidence="4" id="KW-1185">Reference proteome</keyword>
<feature type="transmembrane region" description="Helical" evidence="2">
    <location>
        <begin position="83"/>
        <end position="105"/>
    </location>
</feature>
<dbReference type="Proteomes" id="UP000242188">
    <property type="component" value="Unassembled WGS sequence"/>
</dbReference>
<dbReference type="AlphaFoldDB" id="A0A210PJW3"/>
<proteinExistence type="predicted"/>
<gene>
    <name evidence="3" type="ORF">KP79_PYT02880</name>
</gene>
<evidence type="ECO:0000256" key="2">
    <source>
        <dbReference type="SAM" id="Phobius"/>
    </source>
</evidence>
<keyword evidence="2" id="KW-0812">Transmembrane</keyword>
<reference evidence="3 4" key="1">
    <citation type="journal article" date="2017" name="Nat. Ecol. Evol.">
        <title>Scallop genome provides insights into evolution of bilaterian karyotype and development.</title>
        <authorList>
            <person name="Wang S."/>
            <person name="Zhang J."/>
            <person name="Jiao W."/>
            <person name="Li J."/>
            <person name="Xun X."/>
            <person name="Sun Y."/>
            <person name="Guo X."/>
            <person name="Huan P."/>
            <person name="Dong B."/>
            <person name="Zhang L."/>
            <person name="Hu X."/>
            <person name="Sun X."/>
            <person name="Wang J."/>
            <person name="Zhao C."/>
            <person name="Wang Y."/>
            <person name="Wang D."/>
            <person name="Huang X."/>
            <person name="Wang R."/>
            <person name="Lv J."/>
            <person name="Li Y."/>
            <person name="Zhang Z."/>
            <person name="Liu B."/>
            <person name="Lu W."/>
            <person name="Hui Y."/>
            <person name="Liang J."/>
            <person name="Zhou Z."/>
            <person name="Hou R."/>
            <person name="Li X."/>
            <person name="Liu Y."/>
            <person name="Li H."/>
            <person name="Ning X."/>
            <person name="Lin Y."/>
            <person name="Zhao L."/>
            <person name="Xing Q."/>
            <person name="Dou J."/>
            <person name="Li Y."/>
            <person name="Mao J."/>
            <person name="Guo H."/>
            <person name="Dou H."/>
            <person name="Li T."/>
            <person name="Mu C."/>
            <person name="Jiang W."/>
            <person name="Fu Q."/>
            <person name="Fu X."/>
            <person name="Miao Y."/>
            <person name="Liu J."/>
            <person name="Yu Q."/>
            <person name="Li R."/>
            <person name="Liao H."/>
            <person name="Li X."/>
            <person name="Kong Y."/>
            <person name="Jiang Z."/>
            <person name="Chourrout D."/>
            <person name="Li R."/>
            <person name="Bao Z."/>
        </authorList>
    </citation>
    <scope>NUCLEOTIDE SEQUENCE [LARGE SCALE GENOMIC DNA]</scope>
    <source>
        <strain evidence="3 4">PY_sf001</strain>
    </source>
</reference>
<keyword evidence="2" id="KW-1133">Transmembrane helix</keyword>
<organism evidence="3 4">
    <name type="scientific">Mizuhopecten yessoensis</name>
    <name type="common">Japanese scallop</name>
    <name type="synonym">Patinopecten yessoensis</name>
    <dbReference type="NCBI Taxonomy" id="6573"/>
    <lineage>
        <taxon>Eukaryota</taxon>
        <taxon>Metazoa</taxon>
        <taxon>Spiralia</taxon>
        <taxon>Lophotrochozoa</taxon>
        <taxon>Mollusca</taxon>
        <taxon>Bivalvia</taxon>
        <taxon>Autobranchia</taxon>
        <taxon>Pteriomorphia</taxon>
        <taxon>Pectinida</taxon>
        <taxon>Pectinoidea</taxon>
        <taxon>Pectinidae</taxon>
        <taxon>Mizuhopecten</taxon>
    </lineage>
</organism>
<feature type="region of interest" description="Disordered" evidence="1">
    <location>
        <begin position="1"/>
        <end position="23"/>
    </location>
</feature>
<evidence type="ECO:0000313" key="4">
    <source>
        <dbReference type="Proteomes" id="UP000242188"/>
    </source>
</evidence>
<accession>A0A210PJW3</accession>
<dbReference type="EMBL" id="NEDP02076368">
    <property type="protein sequence ID" value="OWF36777.1"/>
    <property type="molecule type" value="Genomic_DNA"/>
</dbReference>